<comment type="caution">
    <text evidence="2">The sequence shown here is derived from an EMBL/GenBank/DDBJ whole genome shotgun (WGS) entry which is preliminary data.</text>
</comment>
<name>A0A4R5E0S0_9BACT</name>
<evidence type="ECO:0000313" key="3">
    <source>
        <dbReference type="Proteomes" id="UP000294850"/>
    </source>
</evidence>
<accession>A0A4R5E0S0</accession>
<feature type="chain" id="PRO_5020331275" evidence="1">
    <location>
        <begin position="23"/>
        <end position="153"/>
    </location>
</feature>
<dbReference type="OrthoDB" id="960356at2"/>
<keyword evidence="1" id="KW-0732">Signal</keyword>
<reference evidence="2 3" key="1">
    <citation type="submission" date="2019-03" db="EMBL/GenBank/DDBJ databases">
        <title>Dyadobacter AR-3-6 sp. nov., isolated from arctic soil.</title>
        <authorList>
            <person name="Chaudhary D.K."/>
        </authorList>
    </citation>
    <scope>NUCLEOTIDE SEQUENCE [LARGE SCALE GENOMIC DNA]</scope>
    <source>
        <strain evidence="2 3">AR-3-6</strain>
    </source>
</reference>
<dbReference type="RefSeq" id="WP_131956485.1">
    <property type="nucleotide sequence ID" value="NZ_SMFL01000001.1"/>
</dbReference>
<evidence type="ECO:0000256" key="1">
    <source>
        <dbReference type="SAM" id="SignalP"/>
    </source>
</evidence>
<proteinExistence type="predicted"/>
<sequence>MKSKISNLLLVGLWMFSLPASEALPKDANEDEFIANPVLLNGKPVHLAVLSSVDKGKVSLVKENPESAGKTEFFVYLKRAGKIVDGDSFVHNVAVKEFDLGEVLKSARLGDEIVISPAAPGENGGQKIIPVTKIQLAPQFQWFSVFNKSKEGC</sequence>
<keyword evidence="3" id="KW-1185">Reference proteome</keyword>
<protein>
    <submittedName>
        <fullName evidence="2">Uncharacterized protein</fullName>
    </submittedName>
</protein>
<organism evidence="2 3">
    <name type="scientific">Dyadobacter psychrotolerans</name>
    <dbReference type="NCBI Taxonomy" id="2541721"/>
    <lineage>
        <taxon>Bacteria</taxon>
        <taxon>Pseudomonadati</taxon>
        <taxon>Bacteroidota</taxon>
        <taxon>Cytophagia</taxon>
        <taxon>Cytophagales</taxon>
        <taxon>Spirosomataceae</taxon>
        <taxon>Dyadobacter</taxon>
    </lineage>
</organism>
<feature type="signal peptide" evidence="1">
    <location>
        <begin position="1"/>
        <end position="22"/>
    </location>
</feature>
<dbReference type="EMBL" id="SMFL01000001">
    <property type="protein sequence ID" value="TDE18510.1"/>
    <property type="molecule type" value="Genomic_DNA"/>
</dbReference>
<dbReference type="Proteomes" id="UP000294850">
    <property type="component" value="Unassembled WGS sequence"/>
</dbReference>
<evidence type="ECO:0000313" key="2">
    <source>
        <dbReference type="EMBL" id="TDE18510.1"/>
    </source>
</evidence>
<dbReference type="AlphaFoldDB" id="A0A4R5E0S0"/>
<gene>
    <name evidence="2" type="ORF">E0F88_02940</name>
</gene>